<organism evidence="1 2">
    <name type="scientific">Kingdonia uniflora</name>
    <dbReference type="NCBI Taxonomy" id="39325"/>
    <lineage>
        <taxon>Eukaryota</taxon>
        <taxon>Viridiplantae</taxon>
        <taxon>Streptophyta</taxon>
        <taxon>Embryophyta</taxon>
        <taxon>Tracheophyta</taxon>
        <taxon>Spermatophyta</taxon>
        <taxon>Magnoliopsida</taxon>
        <taxon>Ranunculales</taxon>
        <taxon>Circaeasteraceae</taxon>
        <taxon>Kingdonia</taxon>
    </lineage>
</organism>
<dbReference type="SUPFAM" id="SSF75304">
    <property type="entry name" value="Amidase signature (AS) enzymes"/>
    <property type="match status" value="1"/>
</dbReference>
<dbReference type="OrthoDB" id="245563at2759"/>
<evidence type="ECO:0000313" key="2">
    <source>
        <dbReference type="Proteomes" id="UP000541444"/>
    </source>
</evidence>
<dbReference type="Proteomes" id="UP000541444">
    <property type="component" value="Unassembled WGS sequence"/>
</dbReference>
<dbReference type="PANTHER" id="PTHR46310:SF5">
    <property type="entry name" value="OUTER ENVELOPE PROTEIN 64, CHLOROPLASTIC"/>
    <property type="match status" value="1"/>
</dbReference>
<dbReference type="Gene3D" id="3.90.1300.10">
    <property type="entry name" value="Amidase signature (AS) domain"/>
    <property type="match status" value="1"/>
</dbReference>
<keyword evidence="2" id="KW-1185">Reference proteome</keyword>
<feature type="non-terminal residue" evidence="1">
    <location>
        <position position="1"/>
    </location>
</feature>
<evidence type="ECO:0000313" key="1">
    <source>
        <dbReference type="EMBL" id="KAF6156915.1"/>
    </source>
</evidence>
<dbReference type="AlphaFoldDB" id="A0A7J7MPQ0"/>
<name>A0A7J7MPQ0_9MAGN</name>
<sequence>DDGILVIPTVAELPPKLGAKEIFLDDYQSRAFSLLSIAIMSGCCQVSVPLGFYEKCPVSVSFVARHGDDRFLLDAVHTMYASIQEQADVASKSNSSSNEISQGESVEVAKEKFRREIHCVL</sequence>
<proteinExistence type="predicted"/>
<gene>
    <name evidence="1" type="ORF">GIB67_039676</name>
</gene>
<accession>A0A7J7MPQ0</accession>
<reference evidence="1 2" key="1">
    <citation type="journal article" date="2020" name="IScience">
        <title>Genome Sequencing of the Endangered Kingdonia uniflora (Circaeasteraceae, Ranunculales) Reveals Potential Mechanisms of Evolutionary Specialization.</title>
        <authorList>
            <person name="Sun Y."/>
            <person name="Deng T."/>
            <person name="Zhang A."/>
            <person name="Moore M.J."/>
            <person name="Landis J.B."/>
            <person name="Lin N."/>
            <person name="Zhang H."/>
            <person name="Zhang X."/>
            <person name="Huang J."/>
            <person name="Zhang X."/>
            <person name="Sun H."/>
            <person name="Wang H."/>
        </authorList>
    </citation>
    <scope>NUCLEOTIDE SEQUENCE [LARGE SCALE GENOMIC DNA]</scope>
    <source>
        <strain evidence="1">TB1705</strain>
        <tissue evidence="1">Leaf</tissue>
    </source>
</reference>
<protein>
    <submittedName>
        <fullName evidence="1">Uncharacterized protein</fullName>
    </submittedName>
</protein>
<dbReference type="EMBL" id="JACGCM010001289">
    <property type="protein sequence ID" value="KAF6156915.1"/>
    <property type="molecule type" value="Genomic_DNA"/>
</dbReference>
<dbReference type="PANTHER" id="PTHR46310">
    <property type="entry name" value="AMIDASE 1"/>
    <property type="match status" value="1"/>
</dbReference>
<comment type="caution">
    <text evidence="1">The sequence shown here is derived from an EMBL/GenBank/DDBJ whole genome shotgun (WGS) entry which is preliminary data.</text>
</comment>
<dbReference type="InterPro" id="IPR036928">
    <property type="entry name" value="AS_sf"/>
</dbReference>